<dbReference type="Proteomes" id="UP000178323">
    <property type="component" value="Unassembled WGS sequence"/>
</dbReference>
<evidence type="ECO:0000313" key="2">
    <source>
        <dbReference type="Proteomes" id="UP000178323"/>
    </source>
</evidence>
<dbReference type="AlphaFoldDB" id="A0A1F5S3L5"/>
<organism evidence="1 2">
    <name type="scientific">Candidatus Falkowbacteria bacterium RBG_13_39_14</name>
    <dbReference type="NCBI Taxonomy" id="1797985"/>
    <lineage>
        <taxon>Bacteria</taxon>
        <taxon>Candidatus Falkowiibacteriota</taxon>
    </lineage>
</organism>
<dbReference type="EMBL" id="MFFS01000065">
    <property type="protein sequence ID" value="OGF21285.1"/>
    <property type="molecule type" value="Genomic_DNA"/>
</dbReference>
<sequence>MLYDPRIENNTSESIVIDILSKKPRLTTGELYDFYIAKAKKKITIQGFYKLIRQMLERRILVKEGAHLSLDSFWIDNLLKLSETVKRNYLANKIGLANVILEEGESKIFSFENISAMDNFWCHSLNAVINFYNEEEHKDKNGYSRNFYSLFQIARTASENVLANTYQLAGAHWYMASGSNSFLNKLVSKLIEVENYHQFIYDFEEFKKKKIMAEKGADRKKSPQSLSGDCAGTIEEKTAKGLSAEKNYWVTAIGDFIFEAKIPKYIFEIIEKIYDETNSLAEYNATQINNLFFEPGKAELTISRNKKRADAIREEVKNLYKLYEIYCNVKSKEL</sequence>
<accession>A0A1F5S3L5</accession>
<protein>
    <submittedName>
        <fullName evidence="1">Uncharacterized protein</fullName>
    </submittedName>
</protein>
<evidence type="ECO:0000313" key="1">
    <source>
        <dbReference type="EMBL" id="OGF21285.1"/>
    </source>
</evidence>
<name>A0A1F5S3L5_9BACT</name>
<reference evidence="1 2" key="1">
    <citation type="journal article" date="2016" name="Nat. Commun.">
        <title>Thousands of microbial genomes shed light on interconnected biogeochemical processes in an aquifer system.</title>
        <authorList>
            <person name="Anantharaman K."/>
            <person name="Brown C.T."/>
            <person name="Hug L.A."/>
            <person name="Sharon I."/>
            <person name="Castelle C.J."/>
            <person name="Probst A.J."/>
            <person name="Thomas B.C."/>
            <person name="Singh A."/>
            <person name="Wilkins M.J."/>
            <person name="Karaoz U."/>
            <person name="Brodie E.L."/>
            <person name="Williams K.H."/>
            <person name="Hubbard S.S."/>
            <person name="Banfield J.F."/>
        </authorList>
    </citation>
    <scope>NUCLEOTIDE SEQUENCE [LARGE SCALE GENOMIC DNA]</scope>
</reference>
<comment type="caution">
    <text evidence="1">The sequence shown here is derived from an EMBL/GenBank/DDBJ whole genome shotgun (WGS) entry which is preliminary data.</text>
</comment>
<proteinExistence type="predicted"/>
<gene>
    <name evidence="1" type="ORF">A2Y83_05015</name>
</gene>